<feature type="compositionally biased region" description="Polar residues" evidence="1">
    <location>
        <begin position="9"/>
        <end position="20"/>
    </location>
</feature>
<accession>A0A4Q9MJB4</accession>
<proteinExistence type="predicted"/>
<evidence type="ECO:0000313" key="2">
    <source>
        <dbReference type="EMBL" id="TBU26788.1"/>
    </source>
</evidence>
<feature type="region of interest" description="Disordered" evidence="1">
    <location>
        <begin position="94"/>
        <end position="123"/>
    </location>
</feature>
<feature type="compositionally biased region" description="Basic residues" evidence="1">
    <location>
        <begin position="94"/>
        <end position="115"/>
    </location>
</feature>
<dbReference type="Proteomes" id="UP000292957">
    <property type="component" value="Unassembled WGS sequence"/>
</dbReference>
<feature type="compositionally biased region" description="Basic and acidic residues" evidence="1">
    <location>
        <begin position="22"/>
        <end position="34"/>
    </location>
</feature>
<sequence>MRVSEQHEQQMASNTTTNPTVERAERYEETDTGRAKTNQPADPRTKPHRHSRRRILRVLPKHRHALPPEDLRHLRPTAHRRRQPPFRTLLAEARHRRPRGHRNARHRHAHRRPSRPRAPAAAPVHRLCLRKHERRPLWRPRQHHILTAVVFGLHRRLLHRHPDHHPSPGHDRQHVARACARPRQPACNLLAHRLPQRGPAGDRLHLRHLLLVVPVVMRWRLGRGRERVC</sequence>
<feature type="region of interest" description="Disordered" evidence="1">
    <location>
        <begin position="1"/>
        <end position="69"/>
    </location>
</feature>
<feature type="compositionally biased region" description="Basic residues" evidence="1">
    <location>
        <begin position="46"/>
        <end position="65"/>
    </location>
</feature>
<protein>
    <submittedName>
        <fullName evidence="2">Uncharacterized protein</fullName>
    </submittedName>
</protein>
<name>A0A4Q9MJB4_9APHY</name>
<dbReference type="AlphaFoldDB" id="A0A4Q9MJB4"/>
<reference evidence="2" key="1">
    <citation type="submission" date="2019-01" db="EMBL/GenBank/DDBJ databases">
        <title>Draft genome sequences of three monokaryotic isolates of the white-rot basidiomycete fungus Dichomitus squalens.</title>
        <authorList>
            <consortium name="DOE Joint Genome Institute"/>
            <person name="Lopez S.C."/>
            <person name="Andreopoulos B."/>
            <person name="Pangilinan J."/>
            <person name="Lipzen A."/>
            <person name="Riley R."/>
            <person name="Ahrendt S."/>
            <person name="Ng V."/>
            <person name="Barry K."/>
            <person name="Daum C."/>
            <person name="Grigoriev I.V."/>
            <person name="Hilden K.S."/>
            <person name="Makela M.R."/>
            <person name="de Vries R.P."/>
        </authorList>
    </citation>
    <scope>NUCLEOTIDE SEQUENCE [LARGE SCALE GENOMIC DNA]</scope>
    <source>
        <strain evidence="2">OM18370.1</strain>
    </source>
</reference>
<evidence type="ECO:0000256" key="1">
    <source>
        <dbReference type="SAM" id="MobiDB-lite"/>
    </source>
</evidence>
<dbReference type="EMBL" id="ML143441">
    <property type="protein sequence ID" value="TBU26788.1"/>
    <property type="molecule type" value="Genomic_DNA"/>
</dbReference>
<organism evidence="2">
    <name type="scientific">Dichomitus squalens</name>
    <dbReference type="NCBI Taxonomy" id="114155"/>
    <lineage>
        <taxon>Eukaryota</taxon>
        <taxon>Fungi</taxon>
        <taxon>Dikarya</taxon>
        <taxon>Basidiomycota</taxon>
        <taxon>Agaricomycotina</taxon>
        <taxon>Agaricomycetes</taxon>
        <taxon>Polyporales</taxon>
        <taxon>Polyporaceae</taxon>
        <taxon>Dichomitus</taxon>
    </lineage>
</organism>
<gene>
    <name evidence="2" type="ORF">BD311DRAFT_761897</name>
</gene>